<keyword evidence="1" id="KW-0732">Signal</keyword>
<keyword evidence="3" id="KW-1185">Reference proteome</keyword>
<comment type="caution">
    <text evidence="2">The sequence shown here is derived from an EMBL/GenBank/DDBJ whole genome shotgun (WGS) entry which is preliminary data.</text>
</comment>
<organism evidence="2 3">
    <name type="scientific">Parnassius mnemosyne</name>
    <name type="common">clouded apollo</name>
    <dbReference type="NCBI Taxonomy" id="213953"/>
    <lineage>
        <taxon>Eukaryota</taxon>
        <taxon>Metazoa</taxon>
        <taxon>Ecdysozoa</taxon>
        <taxon>Arthropoda</taxon>
        <taxon>Hexapoda</taxon>
        <taxon>Insecta</taxon>
        <taxon>Pterygota</taxon>
        <taxon>Neoptera</taxon>
        <taxon>Endopterygota</taxon>
        <taxon>Lepidoptera</taxon>
        <taxon>Glossata</taxon>
        <taxon>Ditrysia</taxon>
        <taxon>Papilionoidea</taxon>
        <taxon>Papilionidae</taxon>
        <taxon>Parnassiinae</taxon>
        <taxon>Parnassini</taxon>
        <taxon>Parnassius</taxon>
        <taxon>Driopa</taxon>
    </lineage>
</organism>
<protein>
    <submittedName>
        <fullName evidence="2">Uncharacterized protein</fullName>
    </submittedName>
</protein>
<name>A0AAV1L4C3_9NEOP</name>
<evidence type="ECO:0000256" key="1">
    <source>
        <dbReference type="SAM" id="SignalP"/>
    </source>
</evidence>
<proteinExistence type="predicted"/>
<feature type="signal peptide" evidence="1">
    <location>
        <begin position="1"/>
        <end position="18"/>
    </location>
</feature>
<dbReference type="AlphaFoldDB" id="A0AAV1L4C3"/>
<evidence type="ECO:0000313" key="2">
    <source>
        <dbReference type="EMBL" id="CAK1589227.1"/>
    </source>
</evidence>
<dbReference type="EMBL" id="CAVLGL010000083">
    <property type="protein sequence ID" value="CAK1589227.1"/>
    <property type="molecule type" value="Genomic_DNA"/>
</dbReference>
<evidence type="ECO:0000313" key="3">
    <source>
        <dbReference type="Proteomes" id="UP001314205"/>
    </source>
</evidence>
<dbReference type="Proteomes" id="UP001314205">
    <property type="component" value="Unassembled WGS sequence"/>
</dbReference>
<reference evidence="2 3" key="1">
    <citation type="submission" date="2023-11" db="EMBL/GenBank/DDBJ databases">
        <authorList>
            <person name="Hedman E."/>
            <person name="Englund M."/>
            <person name="Stromberg M."/>
            <person name="Nyberg Akerstrom W."/>
            <person name="Nylinder S."/>
            <person name="Jareborg N."/>
            <person name="Kallberg Y."/>
            <person name="Kronander E."/>
        </authorList>
    </citation>
    <scope>NUCLEOTIDE SEQUENCE [LARGE SCALE GENOMIC DNA]</scope>
</reference>
<gene>
    <name evidence="2" type="ORF">PARMNEM_LOCUS9757</name>
</gene>
<feature type="chain" id="PRO_5043584102" evidence="1">
    <location>
        <begin position="19"/>
        <end position="206"/>
    </location>
</feature>
<accession>A0AAV1L4C3</accession>
<sequence length="206" mass="24011">MALRTYVLLLCLVYVSTSDSVDLVSVEREYQPSGEKLTYKLTKRQDDVGEACIRIKPMPRDIVRRVYAILPYFDKDHANTAFLHKYRATVHGMSEGEDLLDREAALYASILTPLVFLQQYRDTWCLLERFHRAVRLYQISHPTEKRSALKLLQNFRAVNQKVRSFILELPGRSSPTRTAPPVENEDEEIHDKKDIRYLKELIKNLG</sequence>